<dbReference type="EMBL" id="CP036316">
    <property type="protein sequence ID" value="QDT66409.1"/>
    <property type="molecule type" value="Genomic_DNA"/>
</dbReference>
<dbReference type="PANTHER" id="PTHR30371:SF0">
    <property type="entry name" value="SEC-INDEPENDENT PROTEIN TRANSLOCASE PROTEIN TATC, CHLOROPLASTIC-RELATED"/>
    <property type="match status" value="1"/>
</dbReference>
<keyword evidence="2 5" id="KW-0812">Transmembrane</keyword>
<gene>
    <name evidence="7" type="primary">tatC2</name>
    <name evidence="5" type="synonym">tatC</name>
    <name evidence="7" type="ORF">V22_36760</name>
</gene>
<keyword evidence="8" id="KW-1185">Reference proteome</keyword>
<dbReference type="GO" id="GO:0033281">
    <property type="term" value="C:TAT protein transport complex"/>
    <property type="evidence" value="ECO:0007669"/>
    <property type="project" value="UniProtKB-UniRule"/>
</dbReference>
<dbReference type="KEGG" id="chya:V22_36760"/>
<keyword evidence="5" id="KW-1003">Cell membrane</keyword>
<feature type="transmembrane region" description="Helical" evidence="5">
    <location>
        <begin position="299"/>
        <end position="327"/>
    </location>
</feature>
<dbReference type="HAMAP" id="MF_00902">
    <property type="entry name" value="TatC"/>
    <property type="match status" value="1"/>
</dbReference>
<sequence>MSFGEHLEELRVRLWYSIIGLIIGVLASLFIGEYIVKLVSYPINNALANYGVEEENITNELEGFSFTTWMSRQLGFSDPPPKPDAPKQPPAYPAGTVKLKISRSELSRVLGTPIEADEPEEATNGESPEEPVVADAEFVELRVQSEAFRELADRTRIRPVTLNVQEAFLAYLKVAFVSGLLLASPWVFYQLWLFVASGLYPHERKYIHMYLPLSLTLFIGGAVFCFFAVFPFVLSFLLGFNEMLGITPQIRLSEWISFALMLPMMFGLSFQLPLVMLLLERLQIFDIATYRERRRMAILVIAVVSMMMTPADPMSMLLMMLPLVALYELGIWMCHFQPGTTNPYGSEAV</sequence>
<comment type="subcellular location">
    <subcellularLocation>
        <location evidence="5">Cell membrane</location>
        <topology evidence="5">Multi-pass membrane protein</topology>
    </subcellularLocation>
    <subcellularLocation>
        <location evidence="1">Membrane</location>
        <topology evidence="1">Multi-pass membrane protein</topology>
    </subcellularLocation>
</comment>
<evidence type="ECO:0000256" key="6">
    <source>
        <dbReference type="SAM" id="MobiDB-lite"/>
    </source>
</evidence>
<comment type="subunit">
    <text evidence="5">Forms a complex with TatA.</text>
</comment>
<dbReference type="Proteomes" id="UP000319976">
    <property type="component" value="Chromosome"/>
</dbReference>
<protein>
    <recommendedName>
        <fullName evidence="5">Sec-independent protein translocase protein TatC</fullName>
    </recommendedName>
</protein>
<keyword evidence="3 5" id="KW-1133">Transmembrane helix</keyword>
<evidence type="ECO:0000313" key="8">
    <source>
        <dbReference type="Proteomes" id="UP000319976"/>
    </source>
</evidence>
<feature type="transmembrane region" description="Helical" evidence="5">
    <location>
        <begin position="210"/>
        <end position="238"/>
    </location>
</feature>
<feature type="compositionally biased region" description="Pro residues" evidence="6">
    <location>
        <begin position="78"/>
        <end position="92"/>
    </location>
</feature>
<evidence type="ECO:0000256" key="3">
    <source>
        <dbReference type="ARBA" id="ARBA00022989"/>
    </source>
</evidence>
<accession>A0A517TDH1</accession>
<dbReference type="GO" id="GO:0043953">
    <property type="term" value="P:protein transport by the Tat complex"/>
    <property type="evidence" value="ECO:0007669"/>
    <property type="project" value="UniProtKB-UniRule"/>
</dbReference>
<comment type="function">
    <text evidence="5">Part of the twin-arginine translocation (Tat) system that transports large folded proteins containing a characteristic twin-arginine motif in their signal peptide across membranes.</text>
</comment>
<dbReference type="InterPro" id="IPR002033">
    <property type="entry name" value="TatC"/>
</dbReference>
<evidence type="ECO:0000256" key="2">
    <source>
        <dbReference type="ARBA" id="ARBA00022692"/>
    </source>
</evidence>
<evidence type="ECO:0000313" key="7">
    <source>
        <dbReference type="EMBL" id="QDT66409.1"/>
    </source>
</evidence>
<proteinExistence type="inferred from homology"/>
<evidence type="ECO:0000256" key="1">
    <source>
        <dbReference type="ARBA" id="ARBA00004141"/>
    </source>
</evidence>
<evidence type="ECO:0000256" key="4">
    <source>
        <dbReference type="ARBA" id="ARBA00023136"/>
    </source>
</evidence>
<dbReference type="Pfam" id="PF00902">
    <property type="entry name" value="TatC"/>
    <property type="match status" value="1"/>
</dbReference>
<evidence type="ECO:0000256" key="5">
    <source>
        <dbReference type="HAMAP-Rule" id="MF_00902"/>
    </source>
</evidence>
<dbReference type="GO" id="GO:0009977">
    <property type="term" value="F:proton motive force dependent protein transmembrane transporter activity"/>
    <property type="evidence" value="ECO:0007669"/>
    <property type="project" value="TreeGrafter"/>
</dbReference>
<keyword evidence="5" id="KW-0813">Transport</keyword>
<feature type="region of interest" description="Disordered" evidence="6">
    <location>
        <begin position="75"/>
        <end position="94"/>
    </location>
</feature>
<comment type="caution">
    <text evidence="5">Lacks conserved residue(s) required for the propagation of feature annotation.</text>
</comment>
<comment type="similarity">
    <text evidence="5">Belongs to the TatC family.</text>
</comment>
<name>A0A517TDH1_9PLAN</name>
<keyword evidence="4 5" id="KW-0472">Membrane</keyword>
<feature type="transmembrane region" description="Helical" evidence="5">
    <location>
        <begin position="168"/>
        <end position="189"/>
    </location>
</feature>
<dbReference type="NCBIfam" id="TIGR00945">
    <property type="entry name" value="tatC"/>
    <property type="match status" value="1"/>
</dbReference>
<feature type="transmembrane region" description="Helical" evidence="5">
    <location>
        <begin position="258"/>
        <end position="279"/>
    </location>
</feature>
<reference evidence="7 8" key="1">
    <citation type="submission" date="2019-02" db="EMBL/GenBank/DDBJ databases">
        <title>Deep-cultivation of Planctomycetes and their phenomic and genomic characterization uncovers novel biology.</title>
        <authorList>
            <person name="Wiegand S."/>
            <person name="Jogler M."/>
            <person name="Boedeker C."/>
            <person name="Pinto D."/>
            <person name="Vollmers J."/>
            <person name="Rivas-Marin E."/>
            <person name="Kohn T."/>
            <person name="Peeters S.H."/>
            <person name="Heuer A."/>
            <person name="Rast P."/>
            <person name="Oberbeckmann S."/>
            <person name="Bunk B."/>
            <person name="Jeske O."/>
            <person name="Meyerdierks A."/>
            <person name="Storesund J.E."/>
            <person name="Kallscheuer N."/>
            <person name="Luecker S."/>
            <person name="Lage O.M."/>
            <person name="Pohl T."/>
            <person name="Merkel B.J."/>
            <person name="Hornburger P."/>
            <person name="Mueller R.-W."/>
            <person name="Bruemmer F."/>
            <person name="Labrenz M."/>
            <person name="Spormann A.M."/>
            <person name="Op den Camp H."/>
            <person name="Overmann J."/>
            <person name="Amann R."/>
            <person name="Jetten M.S.M."/>
            <person name="Mascher T."/>
            <person name="Medema M.H."/>
            <person name="Devos D.P."/>
            <person name="Kaster A.-K."/>
            <person name="Ovreas L."/>
            <person name="Rohde M."/>
            <person name="Galperin M.Y."/>
            <person name="Jogler C."/>
        </authorList>
    </citation>
    <scope>NUCLEOTIDE SEQUENCE [LARGE SCALE GENOMIC DNA]</scope>
    <source>
        <strain evidence="7 8">V22</strain>
    </source>
</reference>
<keyword evidence="5" id="KW-0811">Translocation</keyword>
<keyword evidence="5" id="KW-0653">Protein transport</keyword>
<organism evidence="7 8">
    <name type="scientific">Calycomorphotria hydatis</name>
    <dbReference type="NCBI Taxonomy" id="2528027"/>
    <lineage>
        <taxon>Bacteria</taxon>
        <taxon>Pseudomonadati</taxon>
        <taxon>Planctomycetota</taxon>
        <taxon>Planctomycetia</taxon>
        <taxon>Planctomycetales</taxon>
        <taxon>Planctomycetaceae</taxon>
        <taxon>Calycomorphotria</taxon>
    </lineage>
</organism>
<dbReference type="GO" id="GO:0065002">
    <property type="term" value="P:intracellular protein transmembrane transport"/>
    <property type="evidence" value="ECO:0007669"/>
    <property type="project" value="TreeGrafter"/>
</dbReference>
<dbReference type="AlphaFoldDB" id="A0A517TDH1"/>
<dbReference type="PANTHER" id="PTHR30371">
    <property type="entry name" value="SEC-INDEPENDENT PROTEIN TRANSLOCASE PROTEIN TATC"/>
    <property type="match status" value="1"/>
</dbReference>
<feature type="transmembrane region" description="Helical" evidence="5">
    <location>
        <begin position="12"/>
        <end position="31"/>
    </location>
</feature>